<dbReference type="InterPro" id="IPR024989">
    <property type="entry name" value="MFS_assoc_dom"/>
</dbReference>
<evidence type="ECO:0000313" key="8">
    <source>
        <dbReference type="EMBL" id="MBY84749.1"/>
    </source>
</evidence>
<protein>
    <submittedName>
        <fullName evidence="8">Major facilitator superfamily domain-containing protein 6</fullName>
    </submittedName>
</protein>
<dbReference type="PANTHER" id="PTHR16172:SF30">
    <property type="entry name" value="SUGAR BABY, ISOFORM C"/>
    <property type="match status" value="1"/>
</dbReference>
<evidence type="ECO:0000256" key="3">
    <source>
        <dbReference type="ARBA" id="ARBA00022692"/>
    </source>
</evidence>
<dbReference type="PANTHER" id="PTHR16172">
    <property type="entry name" value="MAJOR FACILITATOR SUPERFAMILY DOMAIN-CONTAINING PROTEIN 6-LIKE"/>
    <property type="match status" value="1"/>
</dbReference>
<gene>
    <name evidence="8" type="primary">MFSD6_3</name>
    <name evidence="8" type="ORF">g.27942</name>
</gene>
<dbReference type="Pfam" id="PF12832">
    <property type="entry name" value="MFS_1_like"/>
    <property type="match status" value="1"/>
</dbReference>
<accession>A0A2S2R414</accession>
<dbReference type="Gene3D" id="1.20.1250.20">
    <property type="entry name" value="MFS general substrate transporter like domains"/>
    <property type="match status" value="1"/>
</dbReference>
<feature type="transmembrane region" description="Helical" evidence="6">
    <location>
        <begin position="76"/>
        <end position="97"/>
    </location>
</feature>
<dbReference type="EMBL" id="GGMS01015546">
    <property type="protein sequence ID" value="MBY84749.1"/>
    <property type="molecule type" value="Transcribed_RNA"/>
</dbReference>
<dbReference type="SUPFAM" id="SSF103473">
    <property type="entry name" value="MFS general substrate transporter"/>
    <property type="match status" value="1"/>
</dbReference>
<evidence type="ECO:0000256" key="5">
    <source>
        <dbReference type="ARBA" id="ARBA00023136"/>
    </source>
</evidence>
<evidence type="ECO:0000256" key="4">
    <source>
        <dbReference type="ARBA" id="ARBA00022989"/>
    </source>
</evidence>
<keyword evidence="5 6" id="KW-0472">Membrane</keyword>
<feature type="transmembrane region" description="Helical" evidence="6">
    <location>
        <begin position="109"/>
        <end position="132"/>
    </location>
</feature>
<keyword evidence="4 6" id="KW-1133">Transmembrane helix</keyword>
<evidence type="ECO:0000256" key="1">
    <source>
        <dbReference type="ARBA" id="ARBA00004141"/>
    </source>
</evidence>
<dbReference type="InterPro" id="IPR051717">
    <property type="entry name" value="MFS_MFSD6"/>
</dbReference>
<keyword evidence="3 6" id="KW-0812">Transmembrane</keyword>
<dbReference type="GO" id="GO:0016020">
    <property type="term" value="C:membrane"/>
    <property type="evidence" value="ECO:0007669"/>
    <property type="project" value="UniProtKB-SubCell"/>
</dbReference>
<name>A0A2S2R414_9HEMI</name>
<comment type="similarity">
    <text evidence="2">Belongs to the major facilitator superfamily. MFSD6 family.</text>
</comment>
<feature type="domain" description="Major facilitator superfamily associated" evidence="7">
    <location>
        <begin position="18"/>
        <end position="144"/>
    </location>
</feature>
<dbReference type="InterPro" id="IPR036259">
    <property type="entry name" value="MFS_trans_sf"/>
</dbReference>
<sequence>MEDLVMENKDETQQKWLKTLQGLAQGIQCFGGEIPFFFWSGWIIKKIGHVNCMALSLGTTAIRMYLYTVISNPTWIILIELLNGVSYALGLAVKMSYSKIMSPPDTLNSVIGALGFFDLIGDSLGSLLGGYLFGSYGGLWSFRFFAYGSALMCCINILTNWLGLTQDLKTTNVDTALENVDDNNKTNVTNKPL</sequence>
<comment type="subcellular location">
    <subcellularLocation>
        <location evidence="1">Membrane</location>
        <topology evidence="1">Multi-pass membrane protein</topology>
    </subcellularLocation>
</comment>
<evidence type="ECO:0000259" key="7">
    <source>
        <dbReference type="Pfam" id="PF12832"/>
    </source>
</evidence>
<organism evidence="8">
    <name type="scientific">Sipha flava</name>
    <name type="common">yellow sugarcane aphid</name>
    <dbReference type="NCBI Taxonomy" id="143950"/>
    <lineage>
        <taxon>Eukaryota</taxon>
        <taxon>Metazoa</taxon>
        <taxon>Ecdysozoa</taxon>
        <taxon>Arthropoda</taxon>
        <taxon>Hexapoda</taxon>
        <taxon>Insecta</taxon>
        <taxon>Pterygota</taxon>
        <taxon>Neoptera</taxon>
        <taxon>Paraneoptera</taxon>
        <taxon>Hemiptera</taxon>
        <taxon>Sternorrhyncha</taxon>
        <taxon>Aphidomorpha</taxon>
        <taxon>Aphidoidea</taxon>
        <taxon>Aphididae</taxon>
        <taxon>Sipha</taxon>
    </lineage>
</organism>
<feature type="transmembrane region" description="Helical" evidence="6">
    <location>
        <begin position="50"/>
        <end position="70"/>
    </location>
</feature>
<reference evidence="8" key="1">
    <citation type="submission" date="2018-04" db="EMBL/GenBank/DDBJ databases">
        <title>Transcriptome assembly of Sipha flava.</title>
        <authorList>
            <person name="Scully E.D."/>
            <person name="Geib S.M."/>
            <person name="Palmer N.A."/>
            <person name="Koch K."/>
            <person name="Bradshaw J."/>
            <person name="Heng-Moss T."/>
            <person name="Sarath G."/>
        </authorList>
    </citation>
    <scope>NUCLEOTIDE SEQUENCE</scope>
</reference>
<dbReference type="AlphaFoldDB" id="A0A2S2R414"/>
<evidence type="ECO:0000256" key="6">
    <source>
        <dbReference type="SAM" id="Phobius"/>
    </source>
</evidence>
<feature type="transmembrane region" description="Helical" evidence="6">
    <location>
        <begin position="144"/>
        <end position="164"/>
    </location>
</feature>
<evidence type="ECO:0000256" key="2">
    <source>
        <dbReference type="ARBA" id="ARBA00005241"/>
    </source>
</evidence>
<proteinExistence type="inferred from homology"/>